<feature type="compositionally biased region" description="Polar residues" evidence="2">
    <location>
        <begin position="606"/>
        <end position="620"/>
    </location>
</feature>
<evidence type="ECO:0000256" key="2">
    <source>
        <dbReference type="SAM" id="MobiDB-lite"/>
    </source>
</evidence>
<dbReference type="OMA" id="KYMGVPR"/>
<feature type="compositionally biased region" description="Basic and acidic residues" evidence="2">
    <location>
        <begin position="1122"/>
        <end position="1139"/>
    </location>
</feature>
<feature type="compositionally biased region" description="Pro residues" evidence="2">
    <location>
        <begin position="234"/>
        <end position="246"/>
    </location>
</feature>
<feature type="region of interest" description="Disordered" evidence="2">
    <location>
        <begin position="1114"/>
        <end position="1139"/>
    </location>
</feature>
<feature type="compositionally biased region" description="Basic and acidic residues" evidence="2">
    <location>
        <begin position="343"/>
        <end position="358"/>
    </location>
</feature>
<feature type="compositionally biased region" description="Pro residues" evidence="2">
    <location>
        <begin position="82"/>
        <end position="92"/>
    </location>
</feature>
<accession>A0A084G6K7</accession>
<feature type="compositionally biased region" description="Polar residues" evidence="2">
    <location>
        <begin position="361"/>
        <end position="372"/>
    </location>
</feature>
<name>A0A084G6K7_PSEDA</name>
<feature type="coiled-coil region" evidence="1">
    <location>
        <begin position="811"/>
        <end position="838"/>
    </location>
</feature>
<feature type="compositionally biased region" description="Basic and acidic residues" evidence="2">
    <location>
        <begin position="675"/>
        <end position="695"/>
    </location>
</feature>
<feature type="region of interest" description="Disordered" evidence="2">
    <location>
        <begin position="601"/>
        <end position="724"/>
    </location>
</feature>
<dbReference type="HOGENOM" id="CLU_002370_0_0_1"/>
<feature type="compositionally biased region" description="Polar residues" evidence="2">
    <location>
        <begin position="316"/>
        <end position="339"/>
    </location>
</feature>
<feature type="compositionally biased region" description="Polar residues" evidence="2">
    <location>
        <begin position="218"/>
        <end position="227"/>
    </location>
</feature>
<dbReference type="AlphaFoldDB" id="A0A084G6K7"/>
<reference evidence="3 4" key="1">
    <citation type="journal article" date="2014" name="Genome Announc.">
        <title>Draft genome sequence of the pathogenic fungus Scedosporium apiospermum.</title>
        <authorList>
            <person name="Vandeputte P."/>
            <person name="Ghamrawi S."/>
            <person name="Rechenmann M."/>
            <person name="Iltis A."/>
            <person name="Giraud S."/>
            <person name="Fleury M."/>
            <person name="Thornton C."/>
            <person name="Delhaes L."/>
            <person name="Meyer W."/>
            <person name="Papon N."/>
            <person name="Bouchara J.P."/>
        </authorList>
    </citation>
    <scope>NUCLEOTIDE SEQUENCE [LARGE SCALE GENOMIC DNA]</scope>
    <source>
        <strain evidence="3 4">IHEM 14462</strain>
    </source>
</reference>
<organism evidence="3 4">
    <name type="scientific">Pseudallescheria apiosperma</name>
    <name type="common">Scedosporium apiospermum</name>
    <dbReference type="NCBI Taxonomy" id="563466"/>
    <lineage>
        <taxon>Eukaryota</taxon>
        <taxon>Fungi</taxon>
        <taxon>Dikarya</taxon>
        <taxon>Ascomycota</taxon>
        <taxon>Pezizomycotina</taxon>
        <taxon>Sordariomycetes</taxon>
        <taxon>Hypocreomycetidae</taxon>
        <taxon>Microascales</taxon>
        <taxon>Microascaceae</taxon>
        <taxon>Scedosporium</taxon>
    </lineage>
</organism>
<sequence>MMNNVRDPSRLRLGLNPLLTTSIAPAYPQPAPLSAISLSSNVQYPLQTPVSAIQPYNPQEWVASPMAGPERSHTFGHDQQPVSPPPPPPYSPPRSQQPVTQPFEPVTANTSAARIPPSSLNAHRPSPDPPAPTTNFPPPPNSSGRGGSRERRFGLPSLTRRRDQERDQHAQDPSARHSMWGLSIQIPSQQEQQRINATHPHIAPPSARRAASAGAIETPTSARSRPNSRWEPGMPLPPPPPGPPPSQSRSQSLQPSDRSSVPVASPPTRRPPPNGVTALGPVPPTPANWVDEESTPNQANDPSRLQSPPQAVDASSVHSSNQPEESVASCTSSGGNLTRTGAVRHDKTIIQRRAESRTRRNSINPDDTSLSVSDIVVPSSTTLSCRLTINKSTPRSAGRANFEAGESSSHAPRTNLTPRPLGSSQISQTDTGTPPFSPRGLKATPATAEASPSNAPKTHPTPPPRTRSTSSDARLATPAESLRPPPSGASLPPTRQAIVMQSSDQFTRETIDRFKLFAMREASAETDAERVRLFADFIVSESRIRRERYGGAIAAMGSEIFDLTRDLFRPMTARRESGTSWCGDSTPQSAAPNSAQRMLIHPNQPEGATNSAPPSATLPQSPAPGGTPTNANWGTNGYMPSLSPILSMSNVDESDSRGRPASRWWEADSSGEANQRLERSKRESKYMGVPKEAREALQWVDSPRRADQYPPNDSGSPNDYPPEKAGLIDQEQVRTPQNFRHSALSIATASSQPSTPNPSHLDISRLVTLPPPYPRHHPAVNNNHPDLQEIRAVVRTLSDLEEVKSTKERFLKESDRRRQELKKQAAEHRQALRINLQEEINSGNMSYAEAAAIDADATEAEKGRTKELEKVDFEKFQKQVVAPINELLTTRIARSTQLLDDLSGGLFNNIENAADMPQEEGDDKPELLEKLTLLKWIFEARETLHKAIYDLLSDRNDRYKAVITTPYRLSGNVEKLRSAEAFFKEDAAKRAYVFATEVLTRMEEFEKVISENVSRGVEVQLSAFWDIAPNISRLLDRIPNNLSGFRVQIPADEFDENPSYHEHPLQYLFSLVLHAEKSTYQFIESQTNLLCLLHEVREAVTHAKIKVIEAEVDEDGNPLPSADREGRARQMKESEGQRLTDDLKEKVRIVQDQWNESLGEAIRHVKERVGGWLLETGGWDEQLEDGGVGVA</sequence>
<feature type="compositionally biased region" description="Polar residues" evidence="2">
    <location>
        <begin position="295"/>
        <end position="309"/>
    </location>
</feature>
<gene>
    <name evidence="3" type="ORF">SAPIO_CDS5420</name>
</gene>
<feature type="compositionally biased region" description="Polar residues" evidence="2">
    <location>
        <begin position="185"/>
        <end position="196"/>
    </location>
</feature>
<dbReference type="KEGG" id="sapo:SAPIO_CDS5420"/>
<evidence type="ECO:0000313" key="3">
    <source>
        <dbReference type="EMBL" id="KEZ42969.1"/>
    </source>
</evidence>
<feature type="region of interest" description="Disordered" evidence="2">
    <location>
        <begin position="387"/>
        <end position="493"/>
    </location>
</feature>
<feature type="compositionally biased region" description="Low complexity" evidence="2">
    <location>
        <begin position="204"/>
        <end position="213"/>
    </location>
</feature>
<proteinExistence type="predicted"/>
<dbReference type="EMBL" id="JOWA01000098">
    <property type="protein sequence ID" value="KEZ42969.1"/>
    <property type="molecule type" value="Genomic_DNA"/>
</dbReference>
<feature type="compositionally biased region" description="Polar residues" evidence="2">
    <location>
        <begin position="406"/>
        <end position="434"/>
    </location>
</feature>
<feature type="compositionally biased region" description="Pro residues" evidence="2">
    <location>
        <begin position="264"/>
        <end position="274"/>
    </location>
</feature>
<dbReference type="VEuPathDB" id="FungiDB:SAPIO_CDS5420"/>
<feature type="region of interest" description="Disordered" evidence="2">
    <location>
        <begin position="61"/>
        <end position="372"/>
    </location>
</feature>
<dbReference type="GeneID" id="27724492"/>
<feature type="compositionally biased region" description="Basic and acidic residues" evidence="2">
    <location>
        <begin position="160"/>
        <end position="170"/>
    </location>
</feature>
<dbReference type="OrthoDB" id="5367052at2759"/>
<comment type="caution">
    <text evidence="3">The sequence shown here is derived from an EMBL/GenBank/DDBJ whole genome shotgun (WGS) entry which is preliminary data.</text>
</comment>
<dbReference type="Proteomes" id="UP000028545">
    <property type="component" value="Unassembled WGS sequence"/>
</dbReference>
<evidence type="ECO:0000256" key="1">
    <source>
        <dbReference type="SAM" id="Coils"/>
    </source>
</evidence>
<evidence type="ECO:0000313" key="4">
    <source>
        <dbReference type="Proteomes" id="UP000028545"/>
    </source>
</evidence>
<feature type="compositionally biased region" description="Pro residues" evidence="2">
    <location>
        <begin position="127"/>
        <end position="141"/>
    </location>
</feature>
<keyword evidence="1" id="KW-0175">Coiled coil</keyword>
<keyword evidence="4" id="KW-1185">Reference proteome</keyword>
<protein>
    <submittedName>
        <fullName evidence="3">Uncharacterized protein</fullName>
    </submittedName>
</protein>
<feature type="compositionally biased region" description="Low complexity" evidence="2">
    <location>
        <begin position="247"/>
        <end position="263"/>
    </location>
</feature>
<dbReference type="RefSeq" id="XP_016642768.1">
    <property type="nucleotide sequence ID" value="XM_016787753.1"/>
</dbReference>